<dbReference type="Gene3D" id="3.40.140.10">
    <property type="entry name" value="Cytidine Deaminase, domain 2"/>
    <property type="match status" value="1"/>
</dbReference>
<evidence type="ECO:0000313" key="2">
    <source>
        <dbReference type="EMBL" id="KPM42948.1"/>
    </source>
</evidence>
<dbReference type="EMBL" id="LKCW01000040">
    <property type="protein sequence ID" value="KPM42948.1"/>
    <property type="molecule type" value="Genomic_DNA"/>
</dbReference>
<comment type="caution">
    <text evidence="2">The sequence shown here is derived from an EMBL/GenBank/DDBJ whole genome shotgun (WGS) entry which is preliminary data.</text>
</comment>
<dbReference type="PROSITE" id="PS51747">
    <property type="entry name" value="CYT_DCMP_DEAMINASES_2"/>
    <property type="match status" value="1"/>
</dbReference>
<proteinExistence type="predicted"/>
<dbReference type="InterPro" id="IPR016193">
    <property type="entry name" value="Cytidine_deaminase-like"/>
</dbReference>
<name>A0A0N8H7X0_9HYPO</name>
<gene>
    <name evidence="2" type="ORF">AK830_g3602</name>
</gene>
<dbReference type="AlphaFoldDB" id="A0A0N8H7X0"/>
<accession>A0A0N8H7X0</accession>
<evidence type="ECO:0000313" key="3">
    <source>
        <dbReference type="Proteomes" id="UP000050424"/>
    </source>
</evidence>
<dbReference type="GO" id="GO:0003824">
    <property type="term" value="F:catalytic activity"/>
    <property type="evidence" value="ECO:0007669"/>
    <property type="project" value="InterPro"/>
</dbReference>
<dbReference type="STRING" id="78410.A0A0N8H7X0"/>
<dbReference type="GO" id="GO:0006139">
    <property type="term" value="P:nucleobase-containing compound metabolic process"/>
    <property type="evidence" value="ECO:0007669"/>
    <property type="project" value="UniProtKB-ARBA"/>
</dbReference>
<dbReference type="Proteomes" id="UP000050424">
    <property type="component" value="Unassembled WGS sequence"/>
</dbReference>
<dbReference type="CDD" id="cd01285">
    <property type="entry name" value="nucleoside_deaminase"/>
    <property type="match status" value="1"/>
</dbReference>
<organism evidence="2 3">
    <name type="scientific">Neonectria ditissima</name>
    <dbReference type="NCBI Taxonomy" id="78410"/>
    <lineage>
        <taxon>Eukaryota</taxon>
        <taxon>Fungi</taxon>
        <taxon>Dikarya</taxon>
        <taxon>Ascomycota</taxon>
        <taxon>Pezizomycotina</taxon>
        <taxon>Sordariomycetes</taxon>
        <taxon>Hypocreomycetidae</taxon>
        <taxon>Hypocreales</taxon>
        <taxon>Nectriaceae</taxon>
        <taxon>Neonectria</taxon>
    </lineage>
</organism>
<protein>
    <recommendedName>
        <fullName evidence="1">CMP/dCMP-type deaminase domain-containing protein</fullName>
    </recommendedName>
</protein>
<feature type="domain" description="CMP/dCMP-type deaminase" evidence="1">
    <location>
        <begin position="5"/>
        <end position="131"/>
    </location>
</feature>
<dbReference type="OrthoDB" id="408702at2759"/>
<sequence>MTHFEANADILKLCIRLAEEALEAGDDPFGSVLVDSSGKILQQDRNRVATGRNGDGTADATLHPEFTLAVWAQQHLSPEERVQTTVYTSGEHCAMCSAAHAYCGLGRIVYISSTAQYHAWREEVGLTSGKVRPLAISDVAPGITVQGPVAGLDEEVKELHRRKWLGSTDTGPS</sequence>
<dbReference type="Pfam" id="PF00383">
    <property type="entry name" value="dCMP_cyt_deam_1"/>
    <property type="match status" value="1"/>
</dbReference>
<dbReference type="InterPro" id="IPR002125">
    <property type="entry name" value="CMP_dCMP_dom"/>
</dbReference>
<reference evidence="2 3" key="1">
    <citation type="submission" date="2015-09" db="EMBL/GenBank/DDBJ databases">
        <title>Draft genome of a European isolate of the apple canker pathogen Neonectria ditissima.</title>
        <authorList>
            <person name="Gomez-Cortecero A."/>
            <person name="Harrison R.J."/>
            <person name="Armitage A.D."/>
        </authorList>
    </citation>
    <scope>NUCLEOTIDE SEQUENCE [LARGE SCALE GENOMIC DNA]</scope>
    <source>
        <strain evidence="2 3">R09/05</strain>
    </source>
</reference>
<keyword evidence="3" id="KW-1185">Reference proteome</keyword>
<evidence type="ECO:0000259" key="1">
    <source>
        <dbReference type="PROSITE" id="PS51747"/>
    </source>
</evidence>
<dbReference type="SUPFAM" id="SSF53927">
    <property type="entry name" value="Cytidine deaminase-like"/>
    <property type="match status" value="1"/>
</dbReference>